<comment type="subcellular location">
    <subcellularLocation>
        <location evidence="1">Peroxisome membrane</location>
        <topology evidence="1">Single-pass membrane protein</topology>
    </subcellularLocation>
</comment>
<comment type="similarity">
    <text evidence="2">Belongs to the peroxin-3 family.</text>
</comment>
<evidence type="ECO:0000256" key="4">
    <source>
        <dbReference type="ARBA" id="ARBA00032508"/>
    </source>
</evidence>
<dbReference type="AlphaFoldDB" id="A0A1E4SDH0"/>
<reference evidence="7" key="1">
    <citation type="submission" date="2016-05" db="EMBL/GenBank/DDBJ databases">
        <title>Comparative genomics of biotechnologically important yeasts.</title>
        <authorList>
            <consortium name="DOE Joint Genome Institute"/>
            <person name="Riley R."/>
            <person name="Haridas S."/>
            <person name="Wolfe K.H."/>
            <person name="Lopes M.R."/>
            <person name="Hittinger C.T."/>
            <person name="Goker M."/>
            <person name="Salamov A."/>
            <person name="Wisecaver J."/>
            <person name="Long T.M."/>
            <person name="Aerts A.L."/>
            <person name="Barry K."/>
            <person name="Choi C."/>
            <person name="Clum A."/>
            <person name="Coughlan A.Y."/>
            <person name="Deshpande S."/>
            <person name="Douglass A.P."/>
            <person name="Hanson S.J."/>
            <person name="Klenk H.-P."/>
            <person name="Labutti K."/>
            <person name="Lapidus A."/>
            <person name="Lindquist E."/>
            <person name="Lipzen A."/>
            <person name="Meier-Kolthoff J.P."/>
            <person name="Ohm R.A."/>
            <person name="Otillar R.P."/>
            <person name="Pangilinan J."/>
            <person name="Peng Y."/>
            <person name="Rokas A."/>
            <person name="Rosa C.A."/>
            <person name="Scheuner C."/>
            <person name="Sibirny A.A."/>
            <person name="Slot J.C."/>
            <person name="Stielow J.B."/>
            <person name="Sun H."/>
            <person name="Kurtzman C.P."/>
            <person name="Blackwell M."/>
            <person name="Grigoriev I.V."/>
            <person name="Jeffries T.W."/>
        </authorList>
    </citation>
    <scope>NUCLEOTIDE SEQUENCE [LARGE SCALE GENOMIC DNA]</scope>
    <source>
        <strain evidence="7">NRRL Y-17324</strain>
    </source>
</reference>
<keyword evidence="3" id="KW-0576">Peroxisome</keyword>
<dbReference type="STRING" id="984487.A0A1E4SDH0"/>
<keyword evidence="7" id="KW-1185">Reference proteome</keyword>
<dbReference type="EMBL" id="KV453915">
    <property type="protein sequence ID" value="ODV77518.1"/>
    <property type="molecule type" value="Genomic_DNA"/>
</dbReference>
<feature type="region of interest" description="Disordered" evidence="5">
    <location>
        <begin position="100"/>
        <end position="119"/>
    </location>
</feature>
<dbReference type="OrthoDB" id="45930at2759"/>
<evidence type="ECO:0000256" key="5">
    <source>
        <dbReference type="SAM" id="MobiDB-lite"/>
    </source>
</evidence>
<evidence type="ECO:0000256" key="2">
    <source>
        <dbReference type="ARBA" id="ARBA00008933"/>
    </source>
</evidence>
<dbReference type="GO" id="GO:0045046">
    <property type="term" value="P:protein import into peroxisome membrane"/>
    <property type="evidence" value="ECO:0007669"/>
    <property type="project" value="TreeGrafter"/>
</dbReference>
<sequence length="459" mass="51606">MPVFSSLSSFFNRHKRKLIVTSAFAVSAYFLIDHFIVKKFRNFQNSLKQELIFKQQIKQRFIQTQQDCYHTILALLPVLTAPIVDSLPVELITKALRLKKNNPGPSPNANNGDNSQLTTDNLNLLENNQNPDSELAVYLSKSKIELWNLLKIKTITRTLTLIYAISGLLLITRVQLNILARRSYLESAILMAGVKSTSTAESINPQENYIIEQTYLSLSWWLLNKGWANLHSLIEPLVVKHFESINPKSELSISDFQGILSDIVNELNHPSVNISENLFPIHYDDVVESLLNVNPELISQLDSPESNLFKLVNETKSIISNDNASYFHNLFSTLVTSSLNTLHGNLLVNLQGGSSSLLLNSSTDLKEEKIVDLESINTRFKLASFLAQLSVQNGIIIDNNNIKYEEEDDIEGFINNLSNPDGFGNGPKNLELSGNAYVNEINNLDELDEFSAGIYSNFE</sequence>
<evidence type="ECO:0000313" key="6">
    <source>
        <dbReference type="EMBL" id="ODV77518.1"/>
    </source>
</evidence>
<evidence type="ECO:0000313" key="7">
    <source>
        <dbReference type="Proteomes" id="UP000094285"/>
    </source>
</evidence>
<feature type="compositionally biased region" description="Low complexity" evidence="5">
    <location>
        <begin position="101"/>
        <end position="119"/>
    </location>
</feature>
<name>A0A1E4SDH0_9ASCO</name>
<protein>
    <recommendedName>
        <fullName evidence="4">Peroxin-3</fullName>
    </recommendedName>
</protein>
<evidence type="ECO:0000256" key="3">
    <source>
        <dbReference type="ARBA" id="ARBA00023140"/>
    </source>
</evidence>
<dbReference type="RefSeq" id="XP_020062640.1">
    <property type="nucleotide sequence ID" value="XM_020210597.1"/>
</dbReference>
<dbReference type="Pfam" id="PF04882">
    <property type="entry name" value="Peroxin-3"/>
    <property type="match status" value="1"/>
</dbReference>
<dbReference type="PANTHER" id="PTHR28080:SF1">
    <property type="entry name" value="PEROXISOMAL BIOGENESIS FACTOR 3"/>
    <property type="match status" value="1"/>
</dbReference>
<dbReference type="Proteomes" id="UP000094285">
    <property type="component" value="Unassembled WGS sequence"/>
</dbReference>
<gene>
    <name evidence="6" type="ORF">CANTADRAFT_56463</name>
</gene>
<proteinExistence type="inferred from homology"/>
<dbReference type="InterPro" id="IPR006966">
    <property type="entry name" value="Peroxin-3"/>
</dbReference>
<dbReference type="GeneID" id="30984733"/>
<dbReference type="PANTHER" id="PTHR28080">
    <property type="entry name" value="PEROXISOMAL BIOGENESIS FACTOR 3"/>
    <property type="match status" value="1"/>
</dbReference>
<dbReference type="GO" id="GO:0005778">
    <property type="term" value="C:peroxisomal membrane"/>
    <property type="evidence" value="ECO:0007669"/>
    <property type="project" value="UniProtKB-SubCell"/>
</dbReference>
<evidence type="ECO:0000256" key="1">
    <source>
        <dbReference type="ARBA" id="ARBA00004549"/>
    </source>
</evidence>
<dbReference type="GO" id="GO:0030674">
    <property type="term" value="F:protein-macromolecule adaptor activity"/>
    <property type="evidence" value="ECO:0007669"/>
    <property type="project" value="TreeGrafter"/>
</dbReference>
<organism evidence="6 7">
    <name type="scientific">Suhomyces tanzawaensis NRRL Y-17324</name>
    <dbReference type="NCBI Taxonomy" id="984487"/>
    <lineage>
        <taxon>Eukaryota</taxon>
        <taxon>Fungi</taxon>
        <taxon>Dikarya</taxon>
        <taxon>Ascomycota</taxon>
        <taxon>Saccharomycotina</taxon>
        <taxon>Pichiomycetes</taxon>
        <taxon>Debaryomycetaceae</taxon>
        <taxon>Suhomyces</taxon>
    </lineage>
</organism>
<accession>A0A1E4SDH0</accession>